<dbReference type="EMBL" id="JBHLZN010000007">
    <property type="protein sequence ID" value="MFB9887907.1"/>
    <property type="molecule type" value="Genomic_DNA"/>
</dbReference>
<accession>A0ABV5ZF48</accession>
<reference evidence="6 7" key="1">
    <citation type="submission" date="2024-09" db="EMBL/GenBank/DDBJ databases">
        <authorList>
            <person name="Sun Q."/>
            <person name="Mori K."/>
        </authorList>
    </citation>
    <scope>NUCLEOTIDE SEQUENCE [LARGE SCALE GENOMIC DNA]</scope>
    <source>
        <strain evidence="6 7">ATCC 51285</strain>
    </source>
</reference>
<evidence type="ECO:0000256" key="3">
    <source>
        <dbReference type="ARBA" id="ARBA00022833"/>
    </source>
</evidence>
<keyword evidence="2" id="KW-0479">Metal-binding</keyword>
<organism evidence="6 7">
    <name type="scientific">Balneatrix alpica</name>
    <dbReference type="NCBI Taxonomy" id="75684"/>
    <lineage>
        <taxon>Bacteria</taxon>
        <taxon>Pseudomonadati</taxon>
        <taxon>Pseudomonadota</taxon>
        <taxon>Gammaproteobacteria</taxon>
        <taxon>Oceanospirillales</taxon>
        <taxon>Balneatrichaceae</taxon>
        <taxon>Balneatrix</taxon>
    </lineage>
</organism>
<evidence type="ECO:0000256" key="2">
    <source>
        <dbReference type="ARBA" id="ARBA00022723"/>
    </source>
</evidence>
<dbReference type="RefSeq" id="WP_027312896.1">
    <property type="nucleotide sequence ID" value="NZ_JAUESS010000013.1"/>
</dbReference>
<dbReference type="PANTHER" id="PTHR33337">
    <property type="entry name" value="GFA DOMAIN-CONTAINING PROTEIN"/>
    <property type="match status" value="1"/>
</dbReference>
<protein>
    <submittedName>
        <fullName evidence="6">GFA family protein</fullName>
    </submittedName>
</protein>
<sequence length="142" mass="15703">MSATSNQQVEGQCLCGAVTFQASQVCAEVGVCHCGICRRWGGGPFLAVEAGTQVTFQGQEQIGLYASSEWAERGFCKSCGTHLFYRLKEQQTHFIPVGLINDLQQPVLDHQIFIDKKPSFYDFANVTTNLTEAEVFARYAPE</sequence>
<dbReference type="InterPro" id="IPR011057">
    <property type="entry name" value="Mss4-like_sf"/>
</dbReference>
<dbReference type="PANTHER" id="PTHR33337:SF40">
    <property type="entry name" value="CENP-V_GFA DOMAIN-CONTAINING PROTEIN-RELATED"/>
    <property type="match status" value="1"/>
</dbReference>
<dbReference type="SUPFAM" id="SSF51316">
    <property type="entry name" value="Mss4-like"/>
    <property type="match status" value="1"/>
</dbReference>
<name>A0ABV5ZF48_9GAMM</name>
<evidence type="ECO:0000259" key="5">
    <source>
        <dbReference type="PROSITE" id="PS51891"/>
    </source>
</evidence>
<keyword evidence="7" id="KW-1185">Reference proteome</keyword>
<feature type="domain" description="CENP-V/GFA" evidence="5">
    <location>
        <begin position="9"/>
        <end position="122"/>
    </location>
</feature>
<dbReference type="Proteomes" id="UP001589628">
    <property type="component" value="Unassembled WGS sequence"/>
</dbReference>
<keyword evidence="3" id="KW-0862">Zinc</keyword>
<dbReference type="InterPro" id="IPR006913">
    <property type="entry name" value="CENP-V/GFA"/>
</dbReference>
<gene>
    <name evidence="6" type="ORF">ACFFLH_15945</name>
</gene>
<evidence type="ECO:0000313" key="6">
    <source>
        <dbReference type="EMBL" id="MFB9887907.1"/>
    </source>
</evidence>
<dbReference type="Pfam" id="PF04828">
    <property type="entry name" value="GFA"/>
    <property type="match status" value="1"/>
</dbReference>
<evidence type="ECO:0000313" key="7">
    <source>
        <dbReference type="Proteomes" id="UP001589628"/>
    </source>
</evidence>
<comment type="similarity">
    <text evidence="1">Belongs to the Gfa family.</text>
</comment>
<dbReference type="Gene3D" id="3.90.1590.10">
    <property type="entry name" value="glutathione-dependent formaldehyde- activating enzyme (gfa)"/>
    <property type="match status" value="1"/>
</dbReference>
<comment type="caution">
    <text evidence="6">The sequence shown here is derived from an EMBL/GenBank/DDBJ whole genome shotgun (WGS) entry which is preliminary data.</text>
</comment>
<dbReference type="PROSITE" id="PS51891">
    <property type="entry name" value="CENP_V_GFA"/>
    <property type="match status" value="1"/>
</dbReference>
<evidence type="ECO:0000256" key="1">
    <source>
        <dbReference type="ARBA" id="ARBA00005495"/>
    </source>
</evidence>
<keyword evidence="4" id="KW-0456">Lyase</keyword>
<proteinExistence type="inferred from homology"/>
<evidence type="ECO:0000256" key="4">
    <source>
        <dbReference type="ARBA" id="ARBA00023239"/>
    </source>
</evidence>